<dbReference type="PANTHER" id="PTHR43214:SF24">
    <property type="entry name" value="TRANSCRIPTIONAL REGULATORY PROTEIN NARL-RELATED"/>
    <property type="match status" value="1"/>
</dbReference>
<protein>
    <submittedName>
        <fullName evidence="8">Two component transcriptional regulator, LuxR family</fullName>
    </submittedName>
</protein>
<dbReference type="OrthoDB" id="9787019at2"/>
<evidence type="ECO:0000256" key="5">
    <source>
        <dbReference type="PROSITE-ProRule" id="PRU00169"/>
    </source>
</evidence>
<dbReference type="RefSeq" id="WP_012122865.1">
    <property type="nucleotide sequence ID" value="NC_009767.1"/>
</dbReference>
<organism evidence="8 9">
    <name type="scientific">Roseiflexus castenholzii (strain DSM 13941 / HLO8)</name>
    <dbReference type="NCBI Taxonomy" id="383372"/>
    <lineage>
        <taxon>Bacteria</taxon>
        <taxon>Bacillati</taxon>
        <taxon>Chloroflexota</taxon>
        <taxon>Chloroflexia</taxon>
        <taxon>Chloroflexales</taxon>
        <taxon>Roseiflexineae</taxon>
        <taxon>Roseiflexaceae</taxon>
        <taxon>Roseiflexus</taxon>
    </lineage>
</organism>
<dbReference type="InterPro" id="IPR011006">
    <property type="entry name" value="CheY-like_superfamily"/>
</dbReference>
<dbReference type="CDD" id="cd06170">
    <property type="entry name" value="LuxR_C_like"/>
    <property type="match status" value="1"/>
</dbReference>
<dbReference type="PROSITE" id="PS50110">
    <property type="entry name" value="RESPONSE_REGULATORY"/>
    <property type="match status" value="1"/>
</dbReference>
<dbReference type="AlphaFoldDB" id="A7NS98"/>
<dbReference type="PRINTS" id="PR00038">
    <property type="entry name" value="HTHLUXR"/>
</dbReference>
<accession>A7NS98</accession>
<dbReference type="GO" id="GO:0000160">
    <property type="term" value="P:phosphorelay signal transduction system"/>
    <property type="evidence" value="ECO:0007669"/>
    <property type="project" value="InterPro"/>
</dbReference>
<keyword evidence="4" id="KW-0804">Transcription</keyword>
<dbReference type="InterPro" id="IPR039420">
    <property type="entry name" value="WalR-like"/>
</dbReference>
<gene>
    <name evidence="8" type="ordered locus">Rcas_4428</name>
</gene>
<reference evidence="8 9" key="1">
    <citation type="submission" date="2007-08" db="EMBL/GenBank/DDBJ databases">
        <title>Complete sequence of Roseiflexus castenholzii DSM 13941.</title>
        <authorList>
            <consortium name="US DOE Joint Genome Institute"/>
            <person name="Copeland A."/>
            <person name="Lucas S."/>
            <person name="Lapidus A."/>
            <person name="Barry K."/>
            <person name="Glavina del Rio T."/>
            <person name="Dalin E."/>
            <person name="Tice H."/>
            <person name="Pitluck S."/>
            <person name="Thompson L.S."/>
            <person name="Brettin T."/>
            <person name="Bruce D."/>
            <person name="Detter J.C."/>
            <person name="Han C."/>
            <person name="Tapia R."/>
            <person name="Schmutz J."/>
            <person name="Larimer F."/>
            <person name="Land M."/>
            <person name="Hauser L."/>
            <person name="Kyrpides N."/>
            <person name="Mikhailova N."/>
            <person name="Bryant D.A."/>
            <person name="Hanada S."/>
            <person name="Tsukatani Y."/>
            <person name="Richardson P."/>
        </authorList>
    </citation>
    <scope>NUCLEOTIDE SEQUENCE [LARGE SCALE GENOMIC DNA]</scope>
    <source>
        <strain evidence="9">DSM 13941 / HLO8</strain>
    </source>
</reference>
<dbReference type="PROSITE" id="PS50043">
    <property type="entry name" value="HTH_LUXR_2"/>
    <property type="match status" value="1"/>
</dbReference>
<keyword evidence="1" id="KW-0597">Phosphoprotein</keyword>
<keyword evidence="2" id="KW-0805">Transcription regulation</keyword>
<dbReference type="CDD" id="cd17535">
    <property type="entry name" value="REC_NarL-like"/>
    <property type="match status" value="1"/>
</dbReference>
<evidence type="ECO:0000313" key="9">
    <source>
        <dbReference type="Proteomes" id="UP000000263"/>
    </source>
</evidence>
<feature type="domain" description="Response regulatory" evidence="7">
    <location>
        <begin position="5"/>
        <end position="121"/>
    </location>
</feature>
<dbReference type="Proteomes" id="UP000000263">
    <property type="component" value="Chromosome"/>
</dbReference>
<name>A7NS98_ROSCS</name>
<dbReference type="InterPro" id="IPR001789">
    <property type="entry name" value="Sig_transdc_resp-reg_receiver"/>
</dbReference>
<dbReference type="SUPFAM" id="SSF52172">
    <property type="entry name" value="CheY-like"/>
    <property type="match status" value="1"/>
</dbReference>
<dbReference type="GO" id="GO:0003677">
    <property type="term" value="F:DNA binding"/>
    <property type="evidence" value="ECO:0007669"/>
    <property type="project" value="UniProtKB-KW"/>
</dbReference>
<dbReference type="EMBL" id="CP000804">
    <property type="protein sequence ID" value="ABU60444.1"/>
    <property type="molecule type" value="Genomic_DNA"/>
</dbReference>
<keyword evidence="9" id="KW-1185">Reference proteome</keyword>
<dbReference type="Pfam" id="PF00072">
    <property type="entry name" value="Response_reg"/>
    <property type="match status" value="1"/>
</dbReference>
<keyword evidence="3" id="KW-0238">DNA-binding</keyword>
<proteinExistence type="predicted"/>
<dbReference type="Gene3D" id="3.40.50.2300">
    <property type="match status" value="1"/>
</dbReference>
<evidence type="ECO:0000256" key="1">
    <source>
        <dbReference type="ARBA" id="ARBA00022553"/>
    </source>
</evidence>
<feature type="domain" description="HTH luxR-type" evidence="6">
    <location>
        <begin position="154"/>
        <end position="219"/>
    </location>
</feature>
<dbReference type="eggNOG" id="COG2197">
    <property type="taxonomic scope" value="Bacteria"/>
</dbReference>
<dbReference type="STRING" id="383372.Rcas_4428"/>
<dbReference type="Pfam" id="PF00196">
    <property type="entry name" value="GerE"/>
    <property type="match status" value="1"/>
</dbReference>
<dbReference type="InterPro" id="IPR000792">
    <property type="entry name" value="Tscrpt_reg_LuxR_C"/>
</dbReference>
<dbReference type="SMART" id="SM00421">
    <property type="entry name" value="HTH_LUXR"/>
    <property type="match status" value="1"/>
</dbReference>
<dbReference type="PANTHER" id="PTHR43214">
    <property type="entry name" value="TWO-COMPONENT RESPONSE REGULATOR"/>
    <property type="match status" value="1"/>
</dbReference>
<evidence type="ECO:0000259" key="7">
    <source>
        <dbReference type="PROSITE" id="PS50110"/>
    </source>
</evidence>
<comment type="caution">
    <text evidence="5">Lacks conserved residue(s) required for the propagation of feature annotation.</text>
</comment>
<dbReference type="SMART" id="SM00448">
    <property type="entry name" value="REC"/>
    <property type="match status" value="1"/>
</dbReference>
<evidence type="ECO:0000256" key="4">
    <source>
        <dbReference type="ARBA" id="ARBA00023163"/>
    </source>
</evidence>
<dbReference type="InterPro" id="IPR058245">
    <property type="entry name" value="NreC/VraR/RcsB-like_REC"/>
</dbReference>
<dbReference type="KEGG" id="rca:Rcas_4428"/>
<evidence type="ECO:0000313" key="8">
    <source>
        <dbReference type="EMBL" id="ABU60444.1"/>
    </source>
</evidence>
<evidence type="ECO:0000259" key="6">
    <source>
        <dbReference type="PROSITE" id="PS50043"/>
    </source>
</evidence>
<dbReference type="PROSITE" id="PS00622">
    <property type="entry name" value="HTH_LUXR_1"/>
    <property type="match status" value="1"/>
</dbReference>
<evidence type="ECO:0000256" key="2">
    <source>
        <dbReference type="ARBA" id="ARBA00023015"/>
    </source>
</evidence>
<evidence type="ECO:0000256" key="3">
    <source>
        <dbReference type="ARBA" id="ARBA00023125"/>
    </source>
</evidence>
<sequence>MSSTSIVLVNAHALFREGLRHHLANSTEFHVIGEASNGQQAIQVVDLLDPDMVVMEVDLPGVNGLEVARAIKRSHPHIRIVLLSSTMDGQEVVKAIRAGIAACVPRNIAPEKLMQTLHQVRRGNYPINDLVLSSPDVAAQVLNAFRQMAAEEDTQSIYSPLSPRELQVLELVAAGRTNKEIAKVLDISNQTVKNHISSILRKLAVNDRTQAVVYAMRRGWIKVALPGDPLT</sequence>
<dbReference type="GO" id="GO:0006355">
    <property type="term" value="P:regulation of DNA-templated transcription"/>
    <property type="evidence" value="ECO:0007669"/>
    <property type="project" value="InterPro"/>
</dbReference>
<dbReference type="HOGENOM" id="CLU_000445_90_10_0"/>